<proteinExistence type="predicted"/>
<dbReference type="EMBL" id="MN740167">
    <property type="protein sequence ID" value="QHT91686.1"/>
    <property type="molecule type" value="Genomic_DNA"/>
</dbReference>
<organism evidence="1">
    <name type="scientific">viral metagenome</name>
    <dbReference type="NCBI Taxonomy" id="1070528"/>
    <lineage>
        <taxon>unclassified sequences</taxon>
        <taxon>metagenomes</taxon>
        <taxon>organismal metagenomes</taxon>
    </lineage>
</organism>
<sequence>MSLNTYFDDDYCEDLIEEDNTPPDCLVLEIYVNMNNVDERKRIFVWYDSVERRFFLRGKPDDSESNSYNPFNFKSKKASHIADFLSFIINKRSVLEVALYNFTDFPLSSNDITFEMLESNETADIIYMHDDYPLKRDKIRYLLNMLSNIYNSY</sequence>
<evidence type="ECO:0000313" key="1">
    <source>
        <dbReference type="EMBL" id="QHT91686.1"/>
    </source>
</evidence>
<protein>
    <submittedName>
        <fullName evidence="1">Uncharacterized protein</fullName>
    </submittedName>
</protein>
<accession>A0A6C0IGU6</accession>
<dbReference type="AlphaFoldDB" id="A0A6C0IGU6"/>
<reference evidence="1" key="1">
    <citation type="journal article" date="2020" name="Nature">
        <title>Giant virus diversity and host interactions through global metagenomics.</title>
        <authorList>
            <person name="Schulz F."/>
            <person name="Roux S."/>
            <person name="Paez-Espino D."/>
            <person name="Jungbluth S."/>
            <person name="Walsh D.A."/>
            <person name="Denef V.J."/>
            <person name="McMahon K.D."/>
            <person name="Konstantinidis K.T."/>
            <person name="Eloe-Fadrosh E.A."/>
            <person name="Kyrpides N.C."/>
            <person name="Woyke T."/>
        </authorList>
    </citation>
    <scope>NUCLEOTIDE SEQUENCE</scope>
    <source>
        <strain evidence="1">GVMAG-M-3300023184-86</strain>
    </source>
</reference>
<name>A0A6C0IGU6_9ZZZZ</name>